<sequence>MKILAIRLKNLASLAGEHSIDFTREPLASAGLFAITGPTGAGKSTLLDALCLALFGSTPRMKEAARQKSSKVPDGDEELSSGDERTLLRRGCGQGYAEVDFIGIDQRRYRARWETNRARERADGRLQPSRQSLLELESGTLLASGRKGEFKELLESRLGLTLEQFTRAVLLAQSEFSAFLKASDDQRSTLLEKLTDTGLYSQLGQAAFDKAKQASEDYKALLQQAGTLQPLDDEARQALQQTLEQDNQRLKTLQQQQRQLERQQQWLQELERLQQEASQADATAQALDDERRQLLGLRDQVARVERLAPQRHRFLRLQELTTLLQDERLQLERRQLEQQHLQQQCETLDNQRQQAQANLGQAEQRQHAAEPRLAGARAAEQRLQHLDNRLQEARAAAQQADQHYLASDDECKRLERERQQLDEQARALDALLQENTALQPLASAWAGYLPRLRQCAQVTDRLLGAEQALPGIARQAERDAKALAEVQQALLELQRQIGTESASNRTAQLEQRLQQERRQLAISQQLQRLWQQQQELRQHQARRFEQQRQQQDALLQVQHDGQLARQQRDAAEQTRNTILALLERQRLARSSEVENLRANLQPGEACPVCGSQEHPWHDPSALLAAFERQDASEAEQANRALQALELRLQELRDRHTELRTRIEQDGQALQEIDANLARLDEQLHALPPYAQLLAQPSAQQADWLERQLQQLTATIEQAEQEQRRLLELQQRIEGLQSQRQALQQQAEQSARQLQRQTEDIERDSAWLEAEMQALKPLLPAPIAQGWRDAPAAQLDELEKQLDAYLQNLQRQGQLNERQRQSRQALELQRNEQQYRQEQRQNSARDLQDCLQQQQAEQRQLQELLDGRSDTQSWQQALRQDIDTARAALEENQREANTARIALIRLDEENQAHARRLQELQAEHERLDERLRQWRSQEELLDEANLARLLAHDDAWLRESRERLQQHERDHTEAHARQQERQSRLHQHRQRQPQETSAETLQQVMAECHQGLEQQEQRCNHSRAALIEDDRRRAQRSALERQITQAEAENQRWGRIASLIGSSDGAAFRRIAQAYNLDLLVQHSNVQLRQLARRYRLKRGGSPLGLLVVDTEMGDELRSVHSLSGGETFLVSLALALGLASMASNRLRIESLFIDEGFGSLDAESLQIAMDALDALQAQGRKVAVISHVQEMHERIPVQIQVLREGNGQSRIEVVG</sequence>
<keyword evidence="17" id="KW-1185">Reference proteome</keyword>
<feature type="compositionally biased region" description="Basic and acidic residues" evidence="15">
    <location>
        <begin position="962"/>
        <end position="982"/>
    </location>
</feature>
<keyword evidence="8" id="KW-0378">Hydrolase</keyword>
<dbReference type="GO" id="GO:0005524">
    <property type="term" value="F:ATP binding"/>
    <property type="evidence" value="ECO:0007669"/>
    <property type="project" value="UniProtKB-KW"/>
</dbReference>
<comment type="similarity">
    <text evidence="1">Belongs to the SMC family. SbcC subfamily.</text>
</comment>
<evidence type="ECO:0000256" key="14">
    <source>
        <dbReference type="SAM" id="Coils"/>
    </source>
</evidence>
<keyword evidence="11 14" id="KW-0175">Coiled coil</keyword>
<keyword evidence="5" id="KW-0540">Nuclease</keyword>
<evidence type="ECO:0000313" key="17">
    <source>
        <dbReference type="Proteomes" id="UP000292639"/>
    </source>
</evidence>
<comment type="subunit">
    <text evidence="2">Heterodimer of SbcC and SbcD.</text>
</comment>
<dbReference type="Gene3D" id="1.10.287.1490">
    <property type="match status" value="1"/>
</dbReference>
<evidence type="ECO:0000256" key="9">
    <source>
        <dbReference type="ARBA" id="ARBA00022839"/>
    </source>
</evidence>
<feature type="region of interest" description="Disordered" evidence="15">
    <location>
        <begin position="812"/>
        <end position="847"/>
    </location>
</feature>
<evidence type="ECO:0000256" key="10">
    <source>
        <dbReference type="ARBA" id="ARBA00022840"/>
    </source>
</evidence>
<evidence type="ECO:0000256" key="3">
    <source>
        <dbReference type="ARBA" id="ARBA00013368"/>
    </source>
</evidence>
<dbReference type="GO" id="GO:0004519">
    <property type="term" value="F:endonuclease activity"/>
    <property type="evidence" value="ECO:0007669"/>
    <property type="project" value="UniProtKB-KW"/>
</dbReference>
<keyword evidence="12" id="KW-0233">DNA recombination</keyword>
<evidence type="ECO:0000256" key="2">
    <source>
        <dbReference type="ARBA" id="ARBA00011322"/>
    </source>
</evidence>
<dbReference type="Pfam" id="PF13558">
    <property type="entry name" value="SbcC_Walker_B"/>
    <property type="match status" value="1"/>
</dbReference>
<keyword evidence="6" id="KW-0547">Nucleotide-binding</keyword>
<name>A0A4Q9RF49_9GAMM</name>
<dbReference type="Gene3D" id="3.40.50.300">
    <property type="entry name" value="P-loop containing nucleotide triphosphate hydrolases"/>
    <property type="match status" value="2"/>
</dbReference>
<evidence type="ECO:0000256" key="13">
    <source>
        <dbReference type="ARBA" id="ARBA00055999"/>
    </source>
</evidence>
<dbReference type="SUPFAM" id="SSF52540">
    <property type="entry name" value="P-loop containing nucleoside triphosphate hydrolases"/>
    <property type="match status" value="2"/>
</dbReference>
<feature type="coiled-coil region" evidence="14">
    <location>
        <begin position="476"/>
        <end position="542"/>
    </location>
</feature>
<evidence type="ECO:0000256" key="11">
    <source>
        <dbReference type="ARBA" id="ARBA00023054"/>
    </source>
</evidence>
<protein>
    <recommendedName>
        <fullName evidence="3">Nuclease SbcCD subunit C</fullName>
    </recommendedName>
</protein>
<evidence type="ECO:0000256" key="6">
    <source>
        <dbReference type="ARBA" id="ARBA00022741"/>
    </source>
</evidence>
<keyword evidence="4" id="KW-0235">DNA replication</keyword>
<reference evidence="16 17" key="1">
    <citation type="submission" date="2018-06" db="EMBL/GenBank/DDBJ databases">
        <title>Three novel Pseudomonas species isolated from symptomatic oak.</title>
        <authorList>
            <person name="Bueno-Gonzalez V."/>
            <person name="Brady C."/>
        </authorList>
    </citation>
    <scope>NUCLEOTIDE SEQUENCE [LARGE SCALE GENOMIC DNA]</scope>
    <source>
        <strain evidence="16 17">P17C</strain>
    </source>
</reference>
<feature type="region of interest" description="Disordered" evidence="15">
    <location>
        <begin position="962"/>
        <end position="998"/>
    </location>
</feature>
<evidence type="ECO:0000256" key="1">
    <source>
        <dbReference type="ARBA" id="ARBA00006930"/>
    </source>
</evidence>
<dbReference type="Pfam" id="PF13555">
    <property type="entry name" value="AAA_29"/>
    <property type="match status" value="1"/>
</dbReference>
<dbReference type="RefSeq" id="WP_131184930.1">
    <property type="nucleotide sequence ID" value="NZ_QJUO01000019.1"/>
</dbReference>
<evidence type="ECO:0000256" key="12">
    <source>
        <dbReference type="ARBA" id="ARBA00023172"/>
    </source>
</evidence>
<dbReference type="AlphaFoldDB" id="A0A4Q9RF49"/>
<dbReference type="PANTHER" id="PTHR32114:SF2">
    <property type="entry name" value="ABC TRANSPORTER ABCH.3"/>
    <property type="match status" value="1"/>
</dbReference>
<dbReference type="GO" id="GO:0004527">
    <property type="term" value="F:exonuclease activity"/>
    <property type="evidence" value="ECO:0007669"/>
    <property type="project" value="UniProtKB-KW"/>
</dbReference>
<evidence type="ECO:0000256" key="15">
    <source>
        <dbReference type="SAM" id="MobiDB-lite"/>
    </source>
</evidence>
<evidence type="ECO:0000256" key="7">
    <source>
        <dbReference type="ARBA" id="ARBA00022759"/>
    </source>
</evidence>
<feature type="compositionally biased region" description="Basic and acidic residues" evidence="15">
    <location>
        <begin position="828"/>
        <end position="838"/>
    </location>
</feature>
<evidence type="ECO:0000256" key="4">
    <source>
        <dbReference type="ARBA" id="ARBA00022705"/>
    </source>
</evidence>
<proteinExistence type="inferred from homology"/>
<keyword evidence="10" id="KW-0067">ATP-binding</keyword>
<dbReference type="Proteomes" id="UP000292639">
    <property type="component" value="Unassembled WGS sequence"/>
</dbReference>
<keyword evidence="9 16" id="KW-0269">Exonuclease</keyword>
<comment type="function">
    <text evidence="13">SbcCD cleaves DNA hairpin structures. These structures can inhibit DNA replication and are intermediates in certain DNA recombination reactions. The complex acts as a 3'-&gt;5' double strand exonuclease that can open hairpins. It also has a 5' single-strand endonuclease activity.</text>
</comment>
<dbReference type="EMBL" id="QJUP01000003">
    <property type="protein sequence ID" value="TBU98941.1"/>
    <property type="molecule type" value="Genomic_DNA"/>
</dbReference>
<evidence type="ECO:0000313" key="16">
    <source>
        <dbReference type="EMBL" id="TBU98941.1"/>
    </source>
</evidence>
<dbReference type="InterPro" id="IPR027417">
    <property type="entry name" value="P-loop_NTPase"/>
</dbReference>
<accession>A0A4Q9RF49</accession>
<dbReference type="GO" id="GO:0006260">
    <property type="term" value="P:DNA replication"/>
    <property type="evidence" value="ECO:0007669"/>
    <property type="project" value="UniProtKB-KW"/>
</dbReference>
<dbReference type="PANTHER" id="PTHR32114">
    <property type="entry name" value="ABC TRANSPORTER ABCH.3"/>
    <property type="match status" value="1"/>
</dbReference>
<keyword evidence="7" id="KW-0255">Endonuclease</keyword>
<evidence type="ECO:0000256" key="8">
    <source>
        <dbReference type="ARBA" id="ARBA00022801"/>
    </source>
</evidence>
<gene>
    <name evidence="16" type="ORF">DNJ96_04340</name>
</gene>
<dbReference type="GO" id="GO:0006310">
    <property type="term" value="P:DNA recombination"/>
    <property type="evidence" value="ECO:0007669"/>
    <property type="project" value="UniProtKB-KW"/>
</dbReference>
<feature type="coiled-coil region" evidence="14">
    <location>
        <begin position="236"/>
        <end position="434"/>
    </location>
</feature>
<organism evidence="16 17">
    <name type="scientific">Stutzerimonas kirkiae</name>
    <dbReference type="NCBI Taxonomy" id="2211392"/>
    <lineage>
        <taxon>Bacteria</taxon>
        <taxon>Pseudomonadati</taxon>
        <taxon>Pseudomonadota</taxon>
        <taxon>Gammaproteobacteria</taxon>
        <taxon>Pseudomonadales</taxon>
        <taxon>Pseudomonadaceae</taxon>
        <taxon>Stutzerimonas</taxon>
    </lineage>
</organism>
<evidence type="ECO:0000256" key="5">
    <source>
        <dbReference type="ARBA" id="ARBA00022722"/>
    </source>
</evidence>
<dbReference type="FunFam" id="3.40.50.300:FF:001446">
    <property type="entry name" value="DsDNA exonuclease SbcC"/>
    <property type="match status" value="1"/>
</dbReference>
<comment type="caution">
    <text evidence="16">The sequence shown here is derived from an EMBL/GenBank/DDBJ whole genome shotgun (WGS) entry which is preliminary data.</text>
</comment>